<evidence type="ECO:0000313" key="3">
    <source>
        <dbReference type="Proteomes" id="UP000031643"/>
    </source>
</evidence>
<dbReference type="RefSeq" id="WP_156137636.1">
    <property type="nucleotide sequence ID" value="NZ_AP014648.1"/>
</dbReference>
<evidence type="ECO:0000313" key="2">
    <source>
        <dbReference type="EMBL" id="BAQ18386.1"/>
    </source>
</evidence>
<dbReference type="HOGENOM" id="CLU_1254788_0_0_5"/>
<reference evidence="2 3" key="1">
    <citation type="submission" date="2014-09" db="EMBL/GenBank/DDBJ databases">
        <title>Genome sequencing of Methyloceanibacter caenitepidi Gela4.</title>
        <authorList>
            <person name="Takeuchi M."/>
            <person name="Susumu S."/>
            <person name="Kamagata Y."/>
            <person name="Oshima K."/>
            <person name="Hattori M."/>
            <person name="Iwasaki W."/>
        </authorList>
    </citation>
    <scope>NUCLEOTIDE SEQUENCE [LARGE SCALE GENOMIC DNA]</scope>
    <source>
        <strain evidence="2 3">Gela4</strain>
    </source>
</reference>
<sequence length="218" mass="23174">MKPSHLLFVTTIATGTLYVVSFVVLGNERPTIETGGPEVVSWLTENGTRARTYAWLSALVSMGFTVLGGLLASVMPRPHRYIFLGGALGFAVTAQVQAWFWAGLAFHPQDLPPGTARVLLDITQFWGPVVNASMVAMAAPVAALGIGADPTVPRWLAWLSAVFGVEQAIETITVFGRSGFIAPGGAMNVYLGGVLGFLFVVGLLVWAMPRLDRTAQAT</sequence>
<dbReference type="EMBL" id="AP014648">
    <property type="protein sequence ID" value="BAQ18386.1"/>
    <property type="molecule type" value="Genomic_DNA"/>
</dbReference>
<feature type="transmembrane region" description="Helical" evidence="1">
    <location>
        <begin position="7"/>
        <end position="25"/>
    </location>
</feature>
<dbReference type="AlphaFoldDB" id="A0A0A8K6M1"/>
<evidence type="ECO:0000256" key="1">
    <source>
        <dbReference type="SAM" id="Phobius"/>
    </source>
</evidence>
<keyword evidence="3" id="KW-1185">Reference proteome</keyword>
<name>A0A0A8K6M1_9HYPH</name>
<dbReference type="KEGG" id="mcg:GL4_2954"/>
<accession>A0A0A8K6M1</accession>
<keyword evidence="1" id="KW-1133">Transmembrane helix</keyword>
<keyword evidence="1" id="KW-0472">Membrane</keyword>
<dbReference type="OrthoDB" id="8478972at2"/>
<feature type="transmembrane region" description="Helical" evidence="1">
    <location>
        <begin position="81"/>
        <end position="105"/>
    </location>
</feature>
<protein>
    <submittedName>
        <fullName evidence="2">Uncharacterized protein</fullName>
    </submittedName>
</protein>
<feature type="transmembrane region" description="Helical" evidence="1">
    <location>
        <begin position="53"/>
        <end position="74"/>
    </location>
</feature>
<keyword evidence="1" id="KW-0812">Transmembrane</keyword>
<feature type="transmembrane region" description="Helical" evidence="1">
    <location>
        <begin position="125"/>
        <end position="148"/>
    </location>
</feature>
<proteinExistence type="predicted"/>
<feature type="transmembrane region" description="Helical" evidence="1">
    <location>
        <begin position="155"/>
        <end position="175"/>
    </location>
</feature>
<feature type="transmembrane region" description="Helical" evidence="1">
    <location>
        <begin position="187"/>
        <end position="208"/>
    </location>
</feature>
<dbReference type="Proteomes" id="UP000031643">
    <property type="component" value="Chromosome"/>
</dbReference>
<organism evidence="2 3">
    <name type="scientific">Methyloceanibacter caenitepidi</name>
    <dbReference type="NCBI Taxonomy" id="1384459"/>
    <lineage>
        <taxon>Bacteria</taxon>
        <taxon>Pseudomonadati</taxon>
        <taxon>Pseudomonadota</taxon>
        <taxon>Alphaproteobacteria</taxon>
        <taxon>Hyphomicrobiales</taxon>
        <taxon>Hyphomicrobiaceae</taxon>
        <taxon>Methyloceanibacter</taxon>
    </lineage>
</organism>
<gene>
    <name evidence="2" type="ORF">GL4_2954</name>
</gene>